<evidence type="ECO:0000256" key="6">
    <source>
        <dbReference type="ARBA" id="ARBA00022679"/>
    </source>
</evidence>
<protein>
    <recommendedName>
        <fullName evidence="14">Sensor-like histidine kinase SenX3</fullName>
        <ecNumber evidence="3">2.7.13.3</ecNumber>
    </recommendedName>
</protein>
<evidence type="ECO:0000259" key="16">
    <source>
        <dbReference type="PROSITE" id="PS50109"/>
    </source>
</evidence>
<reference evidence="18 19" key="1">
    <citation type="submission" date="2022-06" db="EMBL/GenBank/DDBJ databases">
        <title>Genomic Encyclopedia of Archaeal and Bacterial Type Strains, Phase II (KMG-II): from individual species to whole genera.</title>
        <authorList>
            <person name="Goeker M."/>
        </authorList>
    </citation>
    <scope>NUCLEOTIDE SEQUENCE [LARGE SCALE GENOMIC DNA]</scope>
    <source>
        <strain evidence="18 19">DSM 44255</strain>
    </source>
</reference>
<dbReference type="Proteomes" id="UP001205185">
    <property type="component" value="Unassembled WGS sequence"/>
</dbReference>
<evidence type="ECO:0000256" key="5">
    <source>
        <dbReference type="ARBA" id="ARBA00022553"/>
    </source>
</evidence>
<keyword evidence="9" id="KW-0418">Kinase</keyword>
<evidence type="ECO:0000256" key="2">
    <source>
        <dbReference type="ARBA" id="ARBA00004651"/>
    </source>
</evidence>
<keyword evidence="5" id="KW-0597">Phosphoprotein</keyword>
<dbReference type="SMART" id="SM00388">
    <property type="entry name" value="HisKA"/>
    <property type="match status" value="1"/>
</dbReference>
<dbReference type="InterPro" id="IPR050351">
    <property type="entry name" value="BphY/WalK/GraS-like"/>
</dbReference>
<evidence type="ECO:0000259" key="17">
    <source>
        <dbReference type="PROSITE" id="PS50112"/>
    </source>
</evidence>
<dbReference type="SMART" id="SM00387">
    <property type="entry name" value="HATPase_c"/>
    <property type="match status" value="1"/>
</dbReference>
<dbReference type="EC" id="2.7.13.3" evidence="3"/>
<dbReference type="Pfam" id="PF05231">
    <property type="entry name" value="MASE1"/>
    <property type="match status" value="1"/>
</dbReference>
<evidence type="ECO:0000256" key="1">
    <source>
        <dbReference type="ARBA" id="ARBA00000085"/>
    </source>
</evidence>
<dbReference type="Gene3D" id="1.10.287.130">
    <property type="match status" value="1"/>
</dbReference>
<feature type="transmembrane region" description="Helical" evidence="15">
    <location>
        <begin position="33"/>
        <end position="50"/>
    </location>
</feature>
<dbReference type="InterPro" id="IPR000014">
    <property type="entry name" value="PAS"/>
</dbReference>
<dbReference type="PROSITE" id="PS50109">
    <property type="entry name" value="HIS_KIN"/>
    <property type="match status" value="1"/>
</dbReference>
<dbReference type="Pfam" id="PF13188">
    <property type="entry name" value="PAS_8"/>
    <property type="match status" value="1"/>
</dbReference>
<evidence type="ECO:0000256" key="13">
    <source>
        <dbReference type="ARBA" id="ARBA00023136"/>
    </source>
</evidence>
<keyword evidence="13 15" id="KW-0472">Membrane</keyword>
<keyword evidence="8" id="KW-0547">Nucleotide-binding</keyword>
<feature type="transmembrane region" description="Helical" evidence="15">
    <location>
        <begin position="202"/>
        <end position="219"/>
    </location>
</feature>
<feature type="domain" description="Histidine kinase" evidence="16">
    <location>
        <begin position="455"/>
        <end position="676"/>
    </location>
</feature>
<dbReference type="PANTHER" id="PTHR42878:SF7">
    <property type="entry name" value="SENSOR HISTIDINE KINASE GLRK"/>
    <property type="match status" value="1"/>
</dbReference>
<keyword evidence="12" id="KW-0902">Two-component regulatory system</keyword>
<evidence type="ECO:0000256" key="14">
    <source>
        <dbReference type="ARBA" id="ARBA00039401"/>
    </source>
</evidence>
<dbReference type="PROSITE" id="PS50112">
    <property type="entry name" value="PAS"/>
    <property type="match status" value="1"/>
</dbReference>
<dbReference type="PANTHER" id="PTHR42878">
    <property type="entry name" value="TWO-COMPONENT HISTIDINE KINASE"/>
    <property type="match status" value="1"/>
</dbReference>
<dbReference type="InterPro" id="IPR035965">
    <property type="entry name" value="PAS-like_dom_sf"/>
</dbReference>
<dbReference type="InterPro" id="IPR003594">
    <property type="entry name" value="HATPase_dom"/>
</dbReference>
<keyword evidence="6" id="KW-0808">Transferase</keyword>
<comment type="caution">
    <text evidence="18">The sequence shown here is derived from an EMBL/GenBank/DDBJ whole genome shotgun (WGS) entry which is preliminary data.</text>
</comment>
<feature type="transmembrane region" description="Helical" evidence="15">
    <location>
        <begin position="159"/>
        <end position="181"/>
    </location>
</feature>
<dbReference type="RefSeq" id="WP_253891396.1">
    <property type="nucleotide sequence ID" value="NZ_BAAAVB010000023.1"/>
</dbReference>
<feature type="domain" description="PAS" evidence="17">
    <location>
        <begin position="321"/>
        <end position="357"/>
    </location>
</feature>
<feature type="transmembrane region" description="Helical" evidence="15">
    <location>
        <begin position="248"/>
        <end position="268"/>
    </location>
</feature>
<gene>
    <name evidence="18" type="ORF">LV75_006670</name>
</gene>
<dbReference type="SUPFAM" id="SSF47384">
    <property type="entry name" value="Homodimeric domain of signal transducing histidine kinase"/>
    <property type="match status" value="1"/>
</dbReference>
<evidence type="ECO:0000256" key="11">
    <source>
        <dbReference type="ARBA" id="ARBA00022989"/>
    </source>
</evidence>
<dbReference type="InterPro" id="IPR036890">
    <property type="entry name" value="HATPase_C_sf"/>
</dbReference>
<dbReference type="InterPro" id="IPR005467">
    <property type="entry name" value="His_kinase_dom"/>
</dbReference>
<dbReference type="EMBL" id="JAMTCO010000021">
    <property type="protein sequence ID" value="MCP2274136.1"/>
    <property type="molecule type" value="Genomic_DNA"/>
</dbReference>
<dbReference type="Pfam" id="PF02518">
    <property type="entry name" value="HATPase_c"/>
    <property type="match status" value="1"/>
</dbReference>
<feature type="transmembrane region" description="Helical" evidence="15">
    <location>
        <begin position="280"/>
        <end position="299"/>
    </location>
</feature>
<dbReference type="Gene3D" id="3.30.565.10">
    <property type="entry name" value="Histidine kinase-like ATPase, C-terminal domain"/>
    <property type="match status" value="1"/>
</dbReference>
<keyword evidence="7 15" id="KW-0812">Transmembrane</keyword>
<evidence type="ECO:0000313" key="19">
    <source>
        <dbReference type="Proteomes" id="UP001205185"/>
    </source>
</evidence>
<evidence type="ECO:0000256" key="8">
    <source>
        <dbReference type="ARBA" id="ARBA00022741"/>
    </source>
</evidence>
<accession>A0ABT1IN84</accession>
<evidence type="ECO:0000256" key="3">
    <source>
        <dbReference type="ARBA" id="ARBA00012438"/>
    </source>
</evidence>
<evidence type="ECO:0000256" key="15">
    <source>
        <dbReference type="SAM" id="Phobius"/>
    </source>
</evidence>
<dbReference type="SUPFAM" id="SSF55874">
    <property type="entry name" value="ATPase domain of HSP90 chaperone/DNA topoisomerase II/histidine kinase"/>
    <property type="match status" value="1"/>
</dbReference>
<feature type="transmembrane region" description="Helical" evidence="15">
    <location>
        <begin position="57"/>
        <end position="74"/>
    </location>
</feature>
<feature type="transmembrane region" description="Helical" evidence="15">
    <location>
        <begin position="122"/>
        <end position="147"/>
    </location>
</feature>
<dbReference type="Pfam" id="PF00512">
    <property type="entry name" value="HisKA"/>
    <property type="match status" value="1"/>
</dbReference>
<keyword evidence="11 15" id="KW-1133">Transmembrane helix</keyword>
<evidence type="ECO:0000256" key="10">
    <source>
        <dbReference type="ARBA" id="ARBA00022840"/>
    </source>
</evidence>
<organism evidence="18 19">
    <name type="scientific">Actinokineospora diospyrosa</name>
    <dbReference type="NCBI Taxonomy" id="103728"/>
    <lineage>
        <taxon>Bacteria</taxon>
        <taxon>Bacillati</taxon>
        <taxon>Actinomycetota</taxon>
        <taxon>Actinomycetes</taxon>
        <taxon>Pseudonocardiales</taxon>
        <taxon>Pseudonocardiaceae</taxon>
        <taxon>Actinokineospora</taxon>
    </lineage>
</organism>
<evidence type="ECO:0000313" key="18">
    <source>
        <dbReference type="EMBL" id="MCP2274136.1"/>
    </source>
</evidence>
<name>A0ABT1IN84_9PSEU</name>
<comment type="catalytic activity">
    <reaction evidence="1">
        <text>ATP + protein L-histidine = ADP + protein N-phospho-L-histidine.</text>
        <dbReference type="EC" id="2.7.13.3"/>
    </reaction>
</comment>
<sequence>MTVAASLARTAGFAALFVAATVAGRLTVLDSASLSLVWPAAGVAVLWFCAQRDSPVMWVDVLGLALITVLVNSATGATPAQAAVFVVSNLLQVWVFVTLVVRWRPDMWTLGPGGGLNGLRDLWVMLVSAFTAATTGAAVGPTALWLITGHYSGITTAVWMARNVAGVLLVGIIGLCAARAVAARRADAVNNRRADGTSGWRVVEYVAVSVCSVIGYLIAFARDESLPVASMLIALTVWAAARLSTTYVALHTGVVATIAVVFTLHGQGPFAVVPAHAGRALLVQLFVIIVAVVGLALALGRDERDLLLAELAEEKEQAALRAQLKRAIIDSMADGVSVVDSTGRVSLRNPAAVHLLGGKTSPDDMAAAGAHYGVFNLDGSPLSAEELPYLRVLAGEAVGDMDLLIRNDGVPEGRIVQVKATALPEPDGGRSAVLVYHDVTAERRQRDELASFAGVVAHDLLNPLSAVDGWSDAANEALRQAGTDPAVEQARSALVRVLRASSRMRGLINDLLAYTTARDASIAPVPIDLTAVVADTAAARTDAAVAAAEPVPEFSHDALDPVQADRVLLRQLLDNLIGNAIKYTAPGVVPEITISTTRRAAVVTMEIADNGIGIPAGQHERIFGSFHRAHVDTGYTGTGLGLAICKRIVERHGGTITATDNPTGGSRFIITLPAAIDVDYAPPVPRASDASRVAGR</sequence>
<keyword evidence="10" id="KW-0067">ATP-binding</keyword>
<dbReference type="InterPro" id="IPR036097">
    <property type="entry name" value="HisK_dim/P_sf"/>
</dbReference>
<keyword evidence="19" id="KW-1185">Reference proteome</keyword>
<dbReference type="Gene3D" id="3.30.450.20">
    <property type="entry name" value="PAS domain"/>
    <property type="match status" value="1"/>
</dbReference>
<dbReference type="SUPFAM" id="SSF55785">
    <property type="entry name" value="PYP-like sensor domain (PAS domain)"/>
    <property type="match status" value="1"/>
</dbReference>
<comment type="subcellular location">
    <subcellularLocation>
        <location evidence="2">Cell membrane</location>
        <topology evidence="2">Multi-pass membrane protein</topology>
    </subcellularLocation>
</comment>
<evidence type="ECO:0000256" key="4">
    <source>
        <dbReference type="ARBA" id="ARBA00022475"/>
    </source>
</evidence>
<dbReference type="PRINTS" id="PR00344">
    <property type="entry name" value="BCTRLSENSOR"/>
</dbReference>
<dbReference type="InterPro" id="IPR003661">
    <property type="entry name" value="HisK_dim/P_dom"/>
</dbReference>
<keyword evidence="4" id="KW-1003">Cell membrane</keyword>
<dbReference type="InterPro" id="IPR004358">
    <property type="entry name" value="Sig_transdc_His_kin-like_C"/>
</dbReference>
<dbReference type="InterPro" id="IPR007895">
    <property type="entry name" value="MASE1"/>
</dbReference>
<evidence type="ECO:0000256" key="9">
    <source>
        <dbReference type="ARBA" id="ARBA00022777"/>
    </source>
</evidence>
<feature type="transmembrane region" description="Helical" evidence="15">
    <location>
        <begin position="80"/>
        <end position="101"/>
    </location>
</feature>
<evidence type="ECO:0000256" key="12">
    <source>
        <dbReference type="ARBA" id="ARBA00023012"/>
    </source>
</evidence>
<proteinExistence type="predicted"/>
<evidence type="ECO:0000256" key="7">
    <source>
        <dbReference type="ARBA" id="ARBA00022692"/>
    </source>
</evidence>
<dbReference type="CDD" id="cd00082">
    <property type="entry name" value="HisKA"/>
    <property type="match status" value="1"/>
</dbReference>